<dbReference type="Gene3D" id="3.30.450.20">
    <property type="entry name" value="PAS domain"/>
    <property type="match status" value="3"/>
</dbReference>
<dbReference type="Proteomes" id="UP000286997">
    <property type="component" value="Unassembled WGS sequence"/>
</dbReference>
<dbReference type="InterPro" id="IPR036890">
    <property type="entry name" value="HATPase_C_sf"/>
</dbReference>
<dbReference type="CDD" id="cd00130">
    <property type="entry name" value="PAS"/>
    <property type="match status" value="3"/>
</dbReference>
<dbReference type="PANTHER" id="PTHR41523">
    <property type="entry name" value="TWO-COMPONENT SYSTEM SENSOR PROTEIN"/>
    <property type="match status" value="1"/>
</dbReference>
<dbReference type="SUPFAM" id="SSF55785">
    <property type="entry name" value="PYP-like sensor domain (PAS domain)"/>
    <property type="match status" value="3"/>
</dbReference>
<dbReference type="InterPro" id="IPR001610">
    <property type="entry name" value="PAC"/>
</dbReference>
<dbReference type="Pfam" id="PF08447">
    <property type="entry name" value="PAS_3"/>
    <property type="match status" value="2"/>
</dbReference>
<dbReference type="InterPro" id="IPR000700">
    <property type="entry name" value="PAS-assoc_C"/>
</dbReference>
<keyword evidence="4" id="KW-0600">Photoreceptor protein</keyword>
<dbReference type="GO" id="GO:0005524">
    <property type="term" value="F:ATP binding"/>
    <property type="evidence" value="ECO:0007669"/>
    <property type="project" value="UniProtKB-KW"/>
</dbReference>
<feature type="domain" description="PAC" evidence="17">
    <location>
        <begin position="328"/>
        <end position="382"/>
    </location>
</feature>
<keyword evidence="14" id="KW-0157">Chromophore</keyword>
<name>A0A437NXF6_9HYPH</name>
<gene>
    <name evidence="18" type="ORF">EOE48_22485</name>
</gene>
<evidence type="ECO:0000256" key="10">
    <source>
        <dbReference type="ARBA" id="ARBA00022737"/>
    </source>
</evidence>
<evidence type="ECO:0000256" key="8">
    <source>
        <dbReference type="ARBA" id="ARBA00022643"/>
    </source>
</evidence>
<accession>A0A437NXF6</accession>
<keyword evidence="15" id="KW-0843">Virulence</keyword>
<dbReference type="OrthoDB" id="341208at2"/>
<evidence type="ECO:0000256" key="11">
    <source>
        <dbReference type="ARBA" id="ARBA00022741"/>
    </source>
</evidence>
<dbReference type="InterPro" id="IPR035965">
    <property type="entry name" value="PAS-like_dom_sf"/>
</dbReference>
<comment type="caution">
    <text evidence="18">The sequence shown here is derived from an EMBL/GenBank/DDBJ whole genome shotgun (WGS) entry which is preliminary data.</text>
</comment>
<evidence type="ECO:0000256" key="2">
    <source>
        <dbReference type="ARBA" id="ARBA00012438"/>
    </source>
</evidence>
<feature type="domain" description="PAC" evidence="17">
    <location>
        <begin position="197"/>
        <end position="250"/>
    </location>
</feature>
<dbReference type="Pfam" id="PF13426">
    <property type="entry name" value="PAS_9"/>
    <property type="match status" value="1"/>
</dbReference>
<dbReference type="Pfam" id="PF07536">
    <property type="entry name" value="HWE_HK"/>
    <property type="match status" value="1"/>
</dbReference>
<dbReference type="NCBIfam" id="TIGR00229">
    <property type="entry name" value="sensory_box"/>
    <property type="match status" value="2"/>
</dbReference>
<evidence type="ECO:0000256" key="16">
    <source>
        <dbReference type="ARBA" id="ARBA00023170"/>
    </source>
</evidence>
<keyword evidence="16" id="KW-0675">Receptor</keyword>
<evidence type="ECO:0000256" key="6">
    <source>
        <dbReference type="ARBA" id="ARBA00022606"/>
    </source>
</evidence>
<dbReference type="PROSITE" id="PS50113">
    <property type="entry name" value="PAC"/>
    <property type="match status" value="2"/>
</dbReference>
<comment type="catalytic activity">
    <reaction evidence="1">
        <text>ATP + protein L-histidine = ADP + protein N-phospho-L-histidine.</text>
        <dbReference type="EC" id="2.7.13.3"/>
    </reaction>
</comment>
<keyword evidence="5" id="KW-0597">Phosphoprotein</keyword>
<evidence type="ECO:0000313" key="18">
    <source>
        <dbReference type="EMBL" id="RVU14673.1"/>
    </source>
</evidence>
<dbReference type="EMBL" id="SACP01000028">
    <property type="protein sequence ID" value="RVU14673.1"/>
    <property type="molecule type" value="Genomic_DNA"/>
</dbReference>
<dbReference type="EC" id="2.7.13.3" evidence="2"/>
<dbReference type="AlphaFoldDB" id="A0A437NXF6"/>
<evidence type="ECO:0000256" key="3">
    <source>
        <dbReference type="ARBA" id="ARBA00021740"/>
    </source>
</evidence>
<proteinExistence type="predicted"/>
<evidence type="ECO:0000256" key="7">
    <source>
        <dbReference type="ARBA" id="ARBA00022630"/>
    </source>
</evidence>
<evidence type="ECO:0000313" key="19">
    <source>
        <dbReference type="Proteomes" id="UP000286997"/>
    </source>
</evidence>
<dbReference type="GO" id="GO:0004673">
    <property type="term" value="F:protein histidine kinase activity"/>
    <property type="evidence" value="ECO:0007669"/>
    <property type="project" value="UniProtKB-EC"/>
</dbReference>
<dbReference type="SMART" id="SM00086">
    <property type="entry name" value="PAC"/>
    <property type="match status" value="2"/>
</dbReference>
<evidence type="ECO:0000256" key="9">
    <source>
        <dbReference type="ARBA" id="ARBA00022679"/>
    </source>
</evidence>
<evidence type="ECO:0000256" key="12">
    <source>
        <dbReference type="ARBA" id="ARBA00022777"/>
    </source>
</evidence>
<keyword evidence="11" id="KW-0547">Nucleotide-binding</keyword>
<dbReference type="SMART" id="SM00911">
    <property type="entry name" value="HWE_HK"/>
    <property type="match status" value="1"/>
</dbReference>
<organism evidence="18 19">
    <name type="scientific">Methylobacterium oryzihabitans</name>
    <dbReference type="NCBI Taxonomy" id="2499852"/>
    <lineage>
        <taxon>Bacteria</taxon>
        <taxon>Pseudomonadati</taxon>
        <taxon>Pseudomonadota</taxon>
        <taxon>Alphaproteobacteria</taxon>
        <taxon>Hyphomicrobiales</taxon>
        <taxon>Methylobacteriaceae</taxon>
        <taxon>Methylobacterium</taxon>
    </lineage>
</organism>
<sequence length="590" mass="64103">MSDELRDEAANDTGGRSEAAGPWSRIALAAAPVGILCVQAPEDRIVLANPHLCALLGTSAAELTGRPLADLRRDAGRPLSGPDEERWRRPDGRAVWVRVTPGEVRDGVRVLAVAGADAGAEARSGQTRLALAAAGLGDWSLDARTGEVTLSDRAAEILGWPAGRPVDWEAMKLRIDRDDAERARSVVQEALADGRAYAVEVRYRRGEAGPLVWVSVRGQATLGPDGAPSGMAGVVQDVTAREEARRALYEREQRLRVATSVAALGIFEWHVLDDQAIWENERMWEIFGRRPQDGTIGMTEFFSTAMHPEDRPAFRAAVAASLHGEGVLHASGRVRRADDGAWRTIEMAGRFERDTPGGLPRRLIGVVADITDRRLAEERQTLLIRELHHRVKNTLATVQAIVGSTARTASSIEDFYEAFVGRIMSLAHTHSVLTEDVWQTASLRTLLENELRPYGDGGFEPKTGGRIVLDGPAVDLASEVAVPIGMAIHELTTNAAKYGALSTPRGRVTIRWSLEPGEPRDRLRFEWRESGGPRVAAPTRRGFGSRLLQRVLTTQVQADVAIDYAPEGLRLTMSAPLPPRTPANSALAAL</sequence>
<dbReference type="PANTHER" id="PTHR41523:SF8">
    <property type="entry name" value="ETHYLENE RESPONSE SENSOR PROTEIN"/>
    <property type="match status" value="1"/>
</dbReference>
<keyword evidence="19" id="KW-1185">Reference proteome</keyword>
<evidence type="ECO:0000256" key="4">
    <source>
        <dbReference type="ARBA" id="ARBA00022543"/>
    </source>
</evidence>
<dbReference type="InterPro" id="IPR013655">
    <property type="entry name" value="PAS_fold_3"/>
</dbReference>
<evidence type="ECO:0000256" key="13">
    <source>
        <dbReference type="ARBA" id="ARBA00022840"/>
    </source>
</evidence>
<dbReference type="SMART" id="SM00091">
    <property type="entry name" value="PAS"/>
    <property type="match status" value="3"/>
</dbReference>
<protein>
    <recommendedName>
        <fullName evidence="3">Blue-light-activated histidine kinase</fullName>
        <ecNumber evidence="2">2.7.13.3</ecNumber>
    </recommendedName>
</protein>
<dbReference type="GO" id="GO:0009881">
    <property type="term" value="F:photoreceptor activity"/>
    <property type="evidence" value="ECO:0007669"/>
    <property type="project" value="UniProtKB-KW"/>
</dbReference>
<dbReference type="InterPro" id="IPR011102">
    <property type="entry name" value="Sig_transdc_His_kinase_HWE"/>
</dbReference>
<evidence type="ECO:0000256" key="1">
    <source>
        <dbReference type="ARBA" id="ARBA00000085"/>
    </source>
</evidence>
<keyword evidence="8" id="KW-0288">FMN</keyword>
<keyword evidence="10" id="KW-0677">Repeat</keyword>
<keyword evidence="12" id="KW-0418">Kinase</keyword>
<evidence type="ECO:0000256" key="5">
    <source>
        <dbReference type="ARBA" id="ARBA00022553"/>
    </source>
</evidence>
<dbReference type="InterPro" id="IPR000014">
    <property type="entry name" value="PAS"/>
</dbReference>
<keyword evidence="6" id="KW-0716">Sensory transduction</keyword>
<dbReference type="Gene3D" id="3.30.565.10">
    <property type="entry name" value="Histidine kinase-like ATPase, C-terminal domain"/>
    <property type="match status" value="1"/>
</dbReference>
<evidence type="ECO:0000256" key="15">
    <source>
        <dbReference type="ARBA" id="ARBA00023026"/>
    </source>
</evidence>
<keyword evidence="7" id="KW-0285">Flavoprotein</keyword>
<reference evidence="18 19" key="1">
    <citation type="submission" date="2019-01" db="EMBL/GenBank/DDBJ databases">
        <authorList>
            <person name="Chen W.-M."/>
        </authorList>
    </citation>
    <scope>NUCLEOTIDE SEQUENCE [LARGE SCALE GENOMIC DNA]</scope>
    <source>
        <strain evidence="18 19">TER-1</strain>
    </source>
</reference>
<evidence type="ECO:0000259" key="17">
    <source>
        <dbReference type="PROSITE" id="PS50113"/>
    </source>
</evidence>
<dbReference type="RefSeq" id="WP_127733116.1">
    <property type="nucleotide sequence ID" value="NZ_SACP01000028.1"/>
</dbReference>
<keyword evidence="13" id="KW-0067">ATP-binding</keyword>
<keyword evidence="9" id="KW-0808">Transferase</keyword>
<evidence type="ECO:0000256" key="14">
    <source>
        <dbReference type="ARBA" id="ARBA00022991"/>
    </source>
</evidence>